<protein>
    <recommendedName>
        <fullName evidence="1">DUF6699 domain-containing protein</fullName>
    </recommendedName>
</protein>
<feature type="domain" description="DUF6699" evidence="1">
    <location>
        <begin position="69"/>
        <end position="176"/>
    </location>
</feature>
<accession>A0A0H2S6G3</accession>
<dbReference type="Pfam" id="PF20415">
    <property type="entry name" value="DUF6699"/>
    <property type="match status" value="1"/>
</dbReference>
<dbReference type="OrthoDB" id="3333333at2759"/>
<dbReference type="EMBL" id="KQ085884">
    <property type="protein sequence ID" value="KLO19837.1"/>
    <property type="molecule type" value="Genomic_DNA"/>
</dbReference>
<proteinExistence type="predicted"/>
<dbReference type="InParanoid" id="A0A0H2S6G3"/>
<evidence type="ECO:0000259" key="1">
    <source>
        <dbReference type="Pfam" id="PF20415"/>
    </source>
</evidence>
<dbReference type="AlphaFoldDB" id="A0A0H2S6G3"/>
<name>A0A0H2S6G3_9AGAM</name>
<dbReference type="Proteomes" id="UP000053477">
    <property type="component" value="Unassembled WGS sequence"/>
</dbReference>
<gene>
    <name evidence="2" type="ORF">SCHPADRAFT_898413</name>
</gene>
<keyword evidence="3" id="KW-1185">Reference proteome</keyword>
<reference evidence="2 3" key="1">
    <citation type="submission" date="2015-04" db="EMBL/GenBank/DDBJ databases">
        <title>Complete genome sequence of Schizopora paradoxa KUC8140, a cosmopolitan wood degrader in East Asia.</title>
        <authorList>
            <consortium name="DOE Joint Genome Institute"/>
            <person name="Min B."/>
            <person name="Park H."/>
            <person name="Jang Y."/>
            <person name="Kim J.-J."/>
            <person name="Kim K.H."/>
            <person name="Pangilinan J."/>
            <person name="Lipzen A."/>
            <person name="Riley R."/>
            <person name="Grigoriev I.V."/>
            <person name="Spatafora J.W."/>
            <person name="Choi I.-G."/>
        </authorList>
    </citation>
    <scope>NUCLEOTIDE SEQUENCE [LARGE SCALE GENOMIC DNA]</scope>
    <source>
        <strain evidence="2 3">KUC8140</strain>
    </source>
</reference>
<dbReference type="InterPro" id="IPR046522">
    <property type="entry name" value="DUF6699"/>
</dbReference>
<evidence type="ECO:0000313" key="2">
    <source>
        <dbReference type="EMBL" id="KLO19837.1"/>
    </source>
</evidence>
<organism evidence="2 3">
    <name type="scientific">Schizopora paradoxa</name>
    <dbReference type="NCBI Taxonomy" id="27342"/>
    <lineage>
        <taxon>Eukaryota</taxon>
        <taxon>Fungi</taxon>
        <taxon>Dikarya</taxon>
        <taxon>Basidiomycota</taxon>
        <taxon>Agaricomycotina</taxon>
        <taxon>Agaricomycetes</taxon>
        <taxon>Hymenochaetales</taxon>
        <taxon>Schizoporaceae</taxon>
        <taxon>Schizopora</taxon>
    </lineage>
</organism>
<evidence type="ECO:0000313" key="3">
    <source>
        <dbReference type="Proteomes" id="UP000053477"/>
    </source>
</evidence>
<sequence>MADMKWAAGSGYGPVLTPTELYLLDAKLQVHPILTHSLKSFHLVFNLASGVTGGFNPDSAGNDLPFTKKDEMATCPRVTELIVITNLSPWCTIVKNPKGVSLGDVCGQLWKDYSDYNITEAEFGSLPPQHQERVRRMAMSREAGYWGGHQVAQGGNRCKRIDWLRDRVFFDGLEHDDGLSMARLGFKAPNVLVMSLTQ</sequence>